<gene>
    <name evidence="2" type="ORF">ACFQ4H_04740</name>
</gene>
<dbReference type="Proteomes" id="UP001597260">
    <property type="component" value="Unassembled WGS sequence"/>
</dbReference>
<organism evidence="2 3">
    <name type="scientific">Micromonospora sonneratiae</name>
    <dbReference type="NCBI Taxonomy" id="1184706"/>
    <lineage>
        <taxon>Bacteria</taxon>
        <taxon>Bacillati</taxon>
        <taxon>Actinomycetota</taxon>
        <taxon>Actinomycetes</taxon>
        <taxon>Micromonosporales</taxon>
        <taxon>Micromonosporaceae</taxon>
        <taxon>Micromonospora</taxon>
    </lineage>
</organism>
<comment type="caution">
    <text evidence="2">The sequence shown here is derived from an EMBL/GenBank/DDBJ whole genome shotgun (WGS) entry which is preliminary data.</text>
</comment>
<dbReference type="InterPro" id="IPR006311">
    <property type="entry name" value="TAT_signal"/>
</dbReference>
<feature type="signal peptide" evidence="1">
    <location>
        <begin position="1"/>
        <end position="30"/>
    </location>
</feature>
<name>A0ABW3Y7G9_9ACTN</name>
<dbReference type="EMBL" id="JBHTMP010000005">
    <property type="protein sequence ID" value="MFD1320397.1"/>
    <property type="molecule type" value="Genomic_DNA"/>
</dbReference>
<dbReference type="PROSITE" id="PS51318">
    <property type="entry name" value="TAT"/>
    <property type="match status" value="1"/>
</dbReference>
<protein>
    <recommendedName>
        <fullName evidence="4">Secreted protein</fullName>
    </recommendedName>
</protein>
<accession>A0ABW3Y7G9</accession>
<evidence type="ECO:0000313" key="2">
    <source>
        <dbReference type="EMBL" id="MFD1320397.1"/>
    </source>
</evidence>
<evidence type="ECO:0000313" key="3">
    <source>
        <dbReference type="Proteomes" id="UP001597260"/>
    </source>
</evidence>
<keyword evidence="1" id="KW-0732">Signal</keyword>
<dbReference type="RefSeq" id="WP_377567354.1">
    <property type="nucleotide sequence ID" value="NZ_JBHTMP010000005.1"/>
</dbReference>
<keyword evidence="3" id="KW-1185">Reference proteome</keyword>
<proteinExistence type="predicted"/>
<feature type="chain" id="PRO_5046165306" description="Secreted protein" evidence="1">
    <location>
        <begin position="31"/>
        <end position="128"/>
    </location>
</feature>
<evidence type="ECO:0000256" key="1">
    <source>
        <dbReference type="SAM" id="SignalP"/>
    </source>
</evidence>
<evidence type="ECO:0008006" key="4">
    <source>
        <dbReference type="Google" id="ProtNLM"/>
    </source>
</evidence>
<reference evidence="3" key="1">
    <citation type="journal article" date="2019" name="Int. J. Syst. Evol. Microbiol.">
        <title>The Global Catalogue of Microorganisms (GCM) 10K type strain sequencing project: providing services to taxonomists for standard genome sequencing and annotation.</title>
        <authorList>
            <consortium name="The Broad Institute Genomics Platform"/>
            <consortium name="The Broad Institute Genome Sequencing Center for Infectious Disease"/>
            <person name="Wu L."/>
            <person name="Ma J."/>
        </authorList>
    </citation>
    <scope>NUCLEOTIDE SEQUENCE [LARGE SCALE GENOMIC DNA]</scope>
    <source>
        <strain evidence="3">JCM 31037</strain>
    </source>
</reference>
<sequence>MKMSLKLRHVLATTAAALLVAAAPAAPASAGTHSQSPPDGGGYGGVTNSWHQGIQACDTSANNRGIRIEYTQSDTTGNVYTLGDANGSSSGCGSRHVGPYEVLSFRVCSSVTGGGDDKCSSWLWIAGS</sequence>